<dbReference type="Proteomes" id="UP000633619">
    <property type="component" value="Unassembled WGS sequence"/>
</dbReference>
<evidence type="ECO:0000313" key="8">
    <source>
        <dbReference type="EMBL" id="MBH8594847.1"/>
    </source>
</evidence>
<evidence type="ECO:0000256" key="1">
    <source>
        <dbReference type="ARBA" id="ARBA00001933"/>
    </source>
</evidence>
<dbReference type="GO" id="GO:0008483">
    <property type="term" value="F:transaminase activity"/>
    <property type="evidence" value="ECO:0007669"/>
    <property type="project" value="UniProtKB-KW"/>
</dbReference>
<dbReference type="InterPro" id="IPR021115">
    <property type="entry name" value="Pyridoxal-P_BS"/>
</dbReference>
<accession>A0A8I1ABL3</accession>
<dbReference type="RefSeq" id="WP_181732502.1">
    <property type="nucleotide sequence ID" value="NZ_JACEIR010000008.1"/>
</dbReference>
<gene>
    <name evidence="8" type="ORF">I8U20_05825</name>
</gene>
<evidence type="ECO:0000313" key="9">
    <source>
        <dbReference type="Proteomes" id="UP000633619"/>
    </source>
</evidence>
<dbReference type="CDD" id="cd06450">
    <property type="entry name" value="DOPA_deC_like"/>
    <property type="match status" value="1"/>
</dbReference>
<dbReference type="InterPro" id="IPR015424">
    <property type="entry name" value="PyrdxlP-dep_Trfase"/>
</dbReference>
<keyword evidence="4 6" id="KW-0663">Pyridoxal phosphate</keyword>
<dbReference type="SUPFAM" id="SSF53383">
    <property type="entry name" value="PLP-dependent transferases"/>
    <property type="match status" value="1"/>
</dbReference>
<dbReference type="GO" id="GO:0004058">
    <property type="term" value="F:aromatic-L-amino-acid decarboxylase activity"/>
    <property type="evidence" value="ECO:0007669"/>
    <property type="project" value="UniProtKB-ARBA"/>
</dbReference>
<dbReference type="GO" id="GO:0030170">
    <property type="term" value="F:pyridoxal phosphate binding"/>
    <property type="evidence" value="ECO:0007669"/>
    <property type="project" value="InterPro"/>
</dbReference>
<evidence type="ECO:0000256" key="3">
    <source>
        <dbReference type="ARBA" id="ARBA00022793"/>
    </source>
</evidence>
<dbReference type="InterPro" id="IPR002129">
    <property type="entry name" value="PyrdxlP-dep_de-COase"/>
</dbReference>
<comment type="caution">
    <text evidence="8">The sequence shown here is derived from an EMBL/GenBank/DDBJ whole genome shotgun (WGS) entry which is preliminary data.</text>
</comment>
<protein>
    <submittedName>
        <fullName evidence="8">Aspartate aminotransferase family protein</fullName>
    </submittedName>
</protein>
<keyword evidence="8" id="KW-0032">Aminotransferase</keyword>
<evidence type="ECO:0000256" key="2">
    <source>
        <dbReference type="ARBA" id="ARBA00009533"/>
    </source>
</evidence>
<organism evidence="8 9">
    <name type="scientific">Thermoactinomyces intermedius</name>
    <dbReference type="NCBI Taxonomy" id="2024"/>
    <lineage>
        <taxon>Bacteria</taxon>
        <taxon>Bacillati</taxon>
        <taxon>Bacillota</taxon>
        <taxon>Bacilli</taxon>
        <taxon>Bacillales</taxon>
        <taxon>Thermoactinomycetaceae</taxon>
        <taxon>Thermoactinomyces</taxon>
    </lineage>
</organism>
<dbReference type="Gene3D" id="3.90.1150.170">
    <property type="match status" value="1"/>
</dbReference>
<dbReference type="EMBL" id="JAECVW010000002">
    <property type="protein sequence ID" value="MBH8594847.1"/>
    <property type="molecule type" value="Genomic_DNA"/>
</dbReference>
<sequence length="508" mass="56202">MSSNMMTKLPVKDLFLGHSPEAWSSYQQAISAAQTVLYEHYASLNQPFSGTGVDDLVSLLKDMPVCPEEGRDLGEVLEDVGVRILRHSVRVHDPACSAHLHCPPLTPALAAELLISATNQSMDSWDQSPAATILEEKMVSWLCSVFYGNLQGDGVFTSGGTQSNLMGLLLARDHFLKQKLNINGMHQGLPPEAGKMKVLCSDIAHFTIKQSAALLGLGENAVVPVKTDTKYQMSLTDLDEKISQLKKDGYHLFAIVATAGTTDFGSIDPLQGIADRAEAENAWFHVDAAYGGALALSEKHRHRLDGIGRADSLSVDFHKLFYQPISCGAFLLKDGSRFQLIKRHADYLNSEEDERMGIPHLVHKSVQTTRRFDALKLFVSMQAVGKKQFAGMIDHTIGVTKKAADWIRRAGHLQLVNDPPQMNALVFRYVPRDQTVDLHQINRDIRQTLLQRGKAVMALTKVDGLTSLKLTIINPRITLSVLTEILEEVRKTGLELEEERREKDSYGG</sequence>
<dbReference type="GO" id="GO:0019752">
    <property type="term" value="P:carboxylic acid metabolic process"/>
    <property type="evidence" value="ECO:0007669"/>
    <property type="project" value="InterPro"/>
</dbReference>
<proteinExistence type="inferred from homology"/>
<comment type="cofactor">
    <cofactor evidence="1 6 7">
        <name>pyridoxal 5'-phosphate</name>
        <dbReference type="ChEBI" id="CHEBI:597326"/>
    </cofactor>
</comment>
<keyword evidence="8" id="KW-0808">Transferase</keyword>
<dbReference type="Gene3D" id="3.40.640.10">
    <property type="entry name" value="Type I PLP-dependent aspartate aminotransferase-like (Major domain)"/>
    <property type="match status" value="1"/>
</dbReference>
<name>A0A8I1ABL3_THEIN</name>
<evidence type="ECO:0000256" key="6">
    <source>
        <dbReference type="PIRSR" id="PIRSR602129-50"/>
    </source>
</evidence>
<dbReference type="PANTHER" id="PTHR45677">
    <property type="entry name" value="GLUTAMATE DECARBOXYLASE-RELATED"/>
    <property type="match status" value="1"/>
</dbReference>
<reference evidence="8 9" key="1">
    <citation type="submission" date="2020-12" db="EMBL/GenBank/DDBJ databases">
        <title>WGS of Thermoactinomyces spp.</title>
        <authorList>
            <person name="Cheng K."/>
        </authorList>
    </citation>
    <scope>NUCLEOTIDE SEQUENCE [LARGE SCALE GENOMIC DNA]</scope>
    <source>
        <strain evidence="9">CICC 10671\DSM 43846</strain>
    </source>
</reference>
<feature type="modified residue" description="N6-(pyridoxal phosphate)lysine" evidence="6">
    <location>
        <position position="319"/>
    </location>
</feature>
<dbReference type="AlphaFoldDB" id="A0A8I1ABL3"/>
<dbReference type="Pfam" id="PF00282">
    <property type="entry name" value="Pyridoxal_deC"/>
    <property type="match status" value="1"/>
</dbReference>
<keyword evidence="9" id="KW-1185">Reference proteome</keyword>
<keyword evidence="5 7" id="KW-0456">Lyase</keyword>
<dbReference type="PANTHER" id="PTHR45677:SF8">
    <property type="entry name" value="CYSTEINE SULFINIC ACID DECARBOXYLASE"/>
    <property type="match status" value="1"/>
</dbReference>
<dbReference type="InterPro" id="IPR015421">
    <property type="entry name" value="PyrdxlP-dep_Trfase_major"/>
</dbReference>
<evidence type="ECO:0000256" key="7">
    <source>
        <dbReference type="RuleBase" id="RU000382"/>
    </source>
</evidence>
<evidence type="ECO:0000256" key="5">
    <source>
        <dbReference type="ARBA" id="ARBA00023239"/>
    </source>
</evidence>
<comment type="similarity">
    <text evidence="2 7">Belongs to the group II decarboxylase family.</text>
</comment>
<evidence type="ECO:0000256" key="4">
    <source>
        <dbReference type="ARBA" id="ARBA00022898"/>
    </source>
</evidence>
<keyword evidence="3" id="KW-0210">Decarboxylase</keyword>
<dbReference type="GO" id="GO:0005737">
    <property type="term" value="C:cytoplasm"/>
    <property type="evidence" value="ECO:0007669"/>
    <property type="project" value="TreeGrafter"/>
</dbReference>
<dbReference type="PROSITE" id="PS00392">
    <property type="entry name" value="DDC_GAD_HDC_YDC"/>
    <property type="match status" value="1"/>
</dbReference>